<organism evidence="2 3">
    <name type="scientific">Gracilimonas halophila</name>
    <dbReference type="NCBI Taxonomy" id="1834464"/>
    <lineage>
        <taxon>Bacteria</taxon>
        <taxon>Pseudomonadati</taxon>
        <taxon>Balneolota</taxon>
        <taxon>Balneolia</taxon>
        <taxon>Balneolales</taxon>
        <taxon>Balneolaceae</taxon>
        <taxon>Gracilimonas</taxon>
    </lineage>
</organism>
<proteinExistence type="predicted"/>
<evidence type="ECO:0000313" key="2">
    <source>
        <dbReference type="EMBL" id="MFD2531789.1"/>
    </source>
</evidence>
<comment type="caution">
    <text evidence="2">The sequence shown here is derived from an EMBL/GenBank/DDBJ whole genome shotgun (WGS) entry which is preliminary data.</text>
</comment>
<evidence type="ECO:0008006" key="4">
    <source>
        <dbReference type="Google" id="ProtNLM"/>
    </source>
</evidence>
<evidence type="ECO:0000256" key="1">
    <source>
        <dbReference type="SAM" id="SignalP"/>
    </source>
</evidence>
<name>A0ABW5JI78_9BACT</name>
<dbReference type="Proteomes" id="UP001597460">
    <property type="component" value="Unassembled WGS sequence"/>
</dbReference>
<gene>
    <name evidence="2" type="ORF">ACFSVN_04965</name>
</gene>
<accession>A0ABW5JI78</accession>
<keyword evidence="3" id="KW-1185">Reference proteome</keyword>
<reference evidence="3" key="1">
    <citation type="journal article" date="2019" name="Int. J. Syst. Evol. Microbiol.">
        <title>The Global Catalogue of Microorganisms (GCM) 10K type strain sequencing project: providing services to taxonomists for standard genome sequencing and annotation.</title>
        <authorList>
            <consortium name="The Broad Institute Genomics Platform"/>
            <consortium name="The Broad Institute Genome Sequencing Center for Infectious Disease"/>
            <person name="Wu L."/>
            <person name="Ma J."/>
        </authorList>
    </citation>
    <scope>NUCLEOTIDE SEQUENCE [LARGE SCALE GENOMIC DNA]</scope>
    <source>
        <strain evidence="3">KCTC 52042</strain>
    </source>
</reference>
<sequence length="167" mass="18007">MLSKNITFILFALILTSCVTTSNIPTEVSSEIPDDANAIELYSTESPSDFYKTIYQHLASEGFSISQENSEMGTFSTGFKEVGQETTLKIDVFVEKDNNGSKATLRGSWNVTSSMGAGITAATGASLGGTSAERASWDQSGRPKVAFGEMAVIAKEIEYQKLEYISD</sequence>
<dbReference type="EMBL" id="JBHULI010000011">
    <property type="protein sequence ID" value="MFD2531789.1"/>
    <property type="molecule type" value="Genomic_DNA"/>
</dbReference>
<feature type="signal peptide" evidence="1">
    <location>
        <begin position="1"/>
        <end position="22"/>
    </location>
</feature>
<evidence type="ECO:0000313" key="3">
    <source>
        <dbReference type="Proteomes" id="UP001597460"/>
    </source>
</evidence>
<dbReference type="PROSITE" id="PS51257">
    <property type="entry name" value="PROKAR_LIPOPROTEIN"/>
    <property type="match status" value="1"/>
</dbReference>
<dbReference type="RefSeq" id="WP_390299487.1">
    <property type="nucleotide sequence ID" value="NZ_JBHULI010000011.1"/>
</dbReference>
<feature type="chain" id="PRO_5045340265" description="DUF4410 domain-containing protein" evidence="1">
    <location>
        <begin position="23"/>
        <end position="167"/>
    </location>
</feature>
<protein>
    <recommendedName>
        <fullName evidence="4">DUF4410 domain-containing protein</fullName>
    </recommendedName>
</protein>
<keyword evidence="1" id="KW-0732">Signal</keyword>